<keyword evidence="2" id="KW-1185">Reference proteome</keyword>
<comment type="caution">
    <text evidence="1">The sequence shown here is derived from an EMBL/GenBank/DDBJ whole genome shotgun (WGS) entry which is preliminary data.</text>
</comment>
<dbReference type="EMBL" id="BMKU01000014">
    <property type="protein sequence ID" value="GGH07886.1"/>
    <property type="molecule type" value="Genomic_DNA"/>
</dbReference>
<reference evidence="2" key="1">
    <citation type="journal article" date="2019" name="Int. J. Syst. Evol. Microbiol.">
        <title>The Global Catalogue of Microorganisms (GCM) 10K type strain sequencing project: providing services to taxonomists for standard genome sequencing and annotation.</title>
        <authorList>
            <consortium name="The Broad Institute Genomics Platform"/>
            <consortium name="The Broad Institute Genome Sequencing Center for Infectious Disease"/>
            <person name="Wu L."/>
            <person name="Ma J."/>
        </authorList>
    </citation>
    <scope>NUCLEOTIDE SEQUENCE [LARGE SCALE GENOMIC DNA]</scope>
    <source>
        <strain evidence="2">CGMCC 1.1927</strain>
    </source>
</reference>
<evidence type="ECO:0000313" key="1">
    <source>
        <dbReference type="EMBL" id="GGH07886.1"/>
    </source>
</evidence>
<protein>
    <submittedName>
        <fullName evidence="1">Uncharacterized protein</fullName>
    </submittedName>
</protein>
<accession>A0ABQ1XZD9</accession>
<name>A0ABQ1XZD9_9MICC</name>
<proteinExistence type="predicted"/>
<evidence type="ECO:0000313" key="2">
    <source>
        <dbReference type="Proteomes" id="UP000596938"/>
    </source>
</evidence>
<gene>
    <name evidence="1" type="ORF">GCM10011577_35520</name>
</gene>
<sequence length="70" mass="7406">MGTEQHPSVVLPALPALTEHHSGDSTGEVVIADVFSRDAAQNLEGLDVPFKEGLLGLGRVDPMDGPARMR</sequence>
<organism evidence="1 2">
    <name type="scientific">Pseudarthrobacter polychromogenes</name>
    <dbReference type="NCBI Taxonomy" id="1676"/>
    <lineage>
        <taxon>Bacteria</taxon>
        <taxon>Bacillati</taxon>
        <taxon>Actinomycetota</taxon>
        <taxon>Actinomycetes</taxon>
        <taxon>Micrococcales</taxon>
        <taxon>Micrococcaceae</taxon>
        <taxon>Pseudarthrobacter</taxon>
    </lineage>
</organism>
<dbReference type="Proteomes" id="UP000596938">
    <property type="component" value="Unassembled WGS sequence"/>
</dbReference>